<keyword evidence="1" id="KW-0677">Repeat</keyword>
<comment type="caution">
    <text evidence="3">The sequence shown here is derived from an EMBL/GenBank/DDBJ whole genome shotgun (WGS) entry which is preliminary data.</text>
</comment>
<dbReference type="EMBL" id="BEXD01002780">
    <property type="protein sequence ID" value="GBB99395.1"/>
    <property type="molecule type" value="Genomic_DNA"/>
</dbReference>
<keyword evidence="4" id="KW-1185">Reference proteome</keyword>
<dbReference type="InterPro" id="IPR036300">
    <property type="entry name" value="MIR_dom_sf"/>
</dbReference>
<evidence type="ECO:0000259" key="2">
    <source>
        <dbReference type="PROSITE" id="PS50919"/>
    </source>
</evidence>
<dbReference type="SUPFAM" id="SSF82109">
    <property type="entry name" value="MIR domain"/>
    <property type="match status" value="1"/>
</dbReference>
<name>A0A2Z6RAL2_9GLOM</name>
<dbReference type="AlphaFoldDB" id="A0A2Z6RAL2"/>
<evidence type="ECO:0000313" key="3">
    <source>
        <dbReference type="EMBL" id="GBB99395.1"/>
    </source>
</evidence>
<accession>A0A2Z6RAL2</accession>
<feature type="domain" description="MIR" evidence="2">
    <location>
        <begin position="316"/>
        <end position="372"/>
    </location>
</feature>
<proteinExistence type="predicted"/>
<organism evidence="3 4">
    <name type="scientific">Rhizophagus clarus</name>
    <dbReference type="NCBI Taxonomy" id="94130"/>
    <lineage>
        <taxon>Eukaryota</taxon>
        <taxon>Fungi</taxon>
        <taxon>Fungi incertae sedis</taxon>
        <taxon>Mucoromycota</taxon>
        <taxon>Glomeromycotina</taxon>
        <taxon>Glomeromycetes</taxon>
        <taxon>Glomerales</taxon>
        <taxon>Glomeraceae</taxon>
        <taxon>Rhizophagus</taxon>
    </lineage>
</organism>
<dbReference type="InterPro" id="IPR016093">
    <property type="entry name" value="MIR_motif"/>
</dbReference>
<dbReference type="Proteomes" id="UP000247702">
    <property type="component" value="Unassembled WGS sequence"/>
</dbReference>
<dbReference type="PROSITE" id="PS50919">
    <property type="entry name" value="MIR"/>
    <property type="match status" value="1"/>
</dbReference>
<reference evidence="3 4" key="1">
    <citation type="submission" date="2017-11" db="EMBL/GenBank/DDBJ databases">
        <title>The genome of Rhizophagus clarus HR1 reveals common genetic basis of auxotrophy among arbuscular mycorrhizal fungi.</title>
        <authorList>
            <person name="Kobayashi Y."/>
        </authorList>
    </citation>
    <scope>NUCLEOTIDE SEQUENCE [LARGE SCALE GENOMIC DNA]</scope>
    <source>
        <strain evidence="3 4">HR1</strain>
    </source>
</reference>
<sequence>MDIPKYDATVHPKEWMDRVHAICLVNNNNIKDKDVLKLCKLHIVPWITIPIESINSLNELIKALMLHSSFKLYKDSIKDELNRMKFEEGGNIIQFLGTFRLHCNNAEITDPQEIKNLLLKTYSSNEFFKNEFLKRVSPVTSIDEIFKIYNNIVSDWSKIIKYSPDCLIAIKHVQTGRYLSSCETKFFSILINDVLKLCKLHIVPWITIPIESINSLNELIKALMLHSSFKLYKDSIKDELNRMKFEEGGNIIQFLGTFRLHCNNAEITDPQEIKNLLLKTYSSNEFFKNEFLKRVSPVTSIDEIFKIYNNIVSDWSKIIKYSPDCLIAIKHVQTGRYLSSCETKYERGSQRQVVYAGEQMQHENSWWYPTCIRHTHKEPYQNNKVMSPVTFYTEVHCFPYIYANLSFVKTDQTKEDNETPYVKDQDKVYLKTDADYILRSQDVTFKIKRKQNKTMPDSTFEVREVVGHKEKAGGDDEWIIEKK</sequence>
<dbReference type="Gene3D" id="2.80.10.50">
    <property type="match status" value="1"/>
</dbReference>
<protein>
    <recommendedName>
        <fullName evidence="2">MIR domain-containing protein</fullName>
    </recommendedName>
</protein>
<evidence type="ECO:0000256" key="1">
    <source>
        <dbReference type="ARBA" id="ARBA00022737"/>
    </source>
</evidence>
<evidence type="ECO:0000313" key="4">
    <source>
        <dbReference type="Proteomes" id="UP000247702"/>
    </source>
</evidence>
<gene>
    <name evidence="3" type="ORF">RclHR1_03500020</name>
</gene>